<accession>A0A811G3Z6</accession>
<reference evidence="1 2" key="1">
    <citation type="submission" date="2020-02" db="EMBL/GenBank/DDBJ databases">
        <authorList>
            <person name="Brisse S."/>
        </authorList>
    </citation>
    <scope>NUCLEOTIDE SEQUENCE [LARGE SCALE GENOMIC DNA]</scope>
    <source>
        <strain evidence="1">CIP107547</strain>
    </source>
</reference>
<name>A0A811G3Z6_CORDP</name>
<evidence type="ECO:0000313" key="1">
    <source>
        <dbReference type="EMBL" id="CAB0620706.1"/>
    </source>
</evidence>
<comment type="caution">
    <text evidence="1">The sequence shown here is derived from an EMBL/GenBank/DDBJ whole genome shotgun (WGS) entry which is preliminary data.</text>
</comment>
<dbReference type="EMBL" id="CADDAV010000029">
    <property type="protein sequence ID" value="CAB0620706.1"/>
    <property type="molecule type" value="Genomic_DNA"/>
</dbReference>
<dbReference type="Pfam" id="PF12686">
    <property type="entry name" value="DUF3800"/>
    <property type="match status" value="1"/>
</dbReference>
<gene>
    <name evidence="1" type="ORF">CIP107547_02253</name>
</gene>
<dbReference type="AlphaFoldDB" id="A0A811G3Z6"/>
<proteinExistence type="predicted"/>
<dbReference type="RefSeq" id="WP_070798316.1">
    <property type="nucleotide sequence ID" value="NZ_CP029644.1"/>
</dbReference>
<protein>
    <recommendedName>
        <fullName evidence="3">DUF3800 domain-containing protein</fullName>
    </recommendedName>
</protein>
<sequence>MLLAYIDEIGSTGAFIHPNHNRFSDSPAFGYGGFIIPEESAREFGSYFAERKKIFFRNEIPNNIDPGRWEKKGSDLLFALAINERPQNLRLLDSLISKLRKLDGHLFYYAEEKPIGTPKATNCGATEFRDREETAMRETLNRIARHADYEDSRVLVMMDQINEKSRIQRLPAMYAHILGRASEHQEMRRIVEPPMHIDSQLSTNIQFADWICSLAKRAIEYQLVEDSRYSWVPTAEALTPTRGSFTYESKLRLYHRAIDDLNHSSILRPTRPLFNSKINQTLDEENRRKLEKVRAATIKEANN</sequence>
<dbReference type="Proteomes" id="UP000480222">
    <property type="component" value="Unassembled WGS sequence"/>
</dbReference>
<organism evidence="1 2">
    <name type="scientific">Corynebacterium diphtheriae</name>
    <dbReference type="NCBI Taxonomy" id="1717"/>
    <lineage>
        <taxon>Bacteria</taxon>
        <taxon>Bacillati</taxon>
        <taxon>Actinomycetota</taxon>
        <taxon>Actinomycetes</taxon>
        <taxon>Mycobacteriales</taxon>
        <taxon>Corynebacteriaceae</taxon>
        <taxon>Corynebacterium</taxon>
    </lineage>
</organism>
<evidence type="ECO:0008006" key="3">
    <source>
        <dbReference type="Google" id="ProtNLM"/>
    </source>
</evidence>
<dbReference type="InterPro" id="IPR024524">
    <property type="entry name" value="DUF3800"/>
</dbReference>
<evidence type="ECO:0000313" key="2">
    <source>
        <dbReference type="Proteomes" id="UP000480222"/>
    </source>
</evidence>